<sequence>MQEHGTCFNIAHIEHGSEIYGPGKRFVIWFQGCSLACPGCWNKSMWSFEPCNLVEREKLLHEILAYSELDGLTVLGGEPLEQAHNLYWLLTSLQEKNVSVMLYTGYQMDEIKNDNLKSKICEMADILVSGRYKEDERDLNLKWRGSRNQILLVQNEIYNDLDLDDGTNQVEITIDEFGTINVLGYPDDDLCSIL</sequence>
<dbReference type="InterPro" id="IPR058240">
    <property type="entry name" value="rSAM_sf"/>
</dbReference>
<reference evidence="7 8" key="1">
    <citation type="submission" date="2023-07" db="EMBL/GenBank/DDBJ databases">
        <title>Genomic Encyclopedia of Type Strains, Phase IV (KMG-IV): sequencing the most valuable type-strain genomes for metagenomic binning, comparative biology and taxonomic classification.</title>
        <authorList>
            <person name="Goeker M."/>
        </authorList>
    </citation>
    <scope>NUCLEOTIDE SEQUENCE [LARGE SCALE GENOMIC DNA]</scope>
    <source>
        <strain evidence="7 8">DSM 17273</strain>
    </source>
</reference>
<dbReference type="PANTHER" id="PTHR30352">
    <property type="entry name" value="PYRUVATE FORMATE-LYASE-ACTIVATING ENZYME"/>
    <property type="match status" value="1"/>
</dbReference>
<dbReference type="SFLD" id="SFLDG01066">
    <property type="entry name" value="organic_radical-activating_enz"/>
    <property type="match status" value="1"/>
</dbReference>
<dbReference type="InterPro" id="IPR007197">
    <property type="entry name" value="rSAM"/>
</dbReference>
<dbReference type="EC" id="1.97.1.4" evidence="7"/>
<dbReference type="SUPFAM" id="SSF102114">
    <property type="entry name" value="Radical SAM enzymes"/>
    <property type="match status" value="1"/>
</dbReference>
<gene>
    <name evidence="7" type="ORF">J2750_000062</name>
</gene>
<dbReference type="InterPro" id="IPR034457">
    <property type="entry name" value="Organic_radical-activating"/>
</dbReference>
<keyword evidence="8" id="KW-1185">Reference proteome</keyword>
<name>A0AA90Z5S1_9EURY</name>
<dbReference type="InterPro" id="IPR013785">
    <property type="entry name" value="Aldolase_TIM"/>
</dbReference>
<dbReference type="RefSeq" id="WP_270096547.1">
    <property type="nucleotide sequence ID" value="NZ_JAQFFK010000003.1"/>
</dbReference>
<evidence type="ECO:0000313" key="8">
    <source>
        <dbReference type="Proteomes" id="UP001185015"/>
    </source>
</evidence>
<comment type="caution">
    <text evidence="7">The sequence shown here is derived from an EMBL/GenBank/DDBJ whole genome shotgun (WGS) entry which is preliminary data.</text>
</comment>
<evidence type="ECO:0000256" key="2">
    <source>
        <dbReference type="ARBA" id="ARBA00022485"/>
    </source>
</evidence>
<keyword evidence="2" id="KW-0004">4Fe-4S</keyword>
<dbReference type="AlphaFoldDB" id="A0AA90Z5S1"/>
<evidence type="ECO:0000256" key="6">
    <source>
        <dbReference type="ARBA" id="ARBA00023014"/>
    </source>
</evidence>
<protein>
    <submittedName>
        <fullName evidence="7">Anaerobic ribonucleoside-triphosphate reductase activating protein</fullName>
        <ecNumber evidence="7">1.97.1.4</ecNumber>
    </submittedName>
</protein>
<dbReference type="Pfam" id="PF13353">
    <property type="entry name" value="Fer4_12"/>
    <property type="match status" value="1"/>
</dbReference>
<evidence type="ECO:0000256" key="4">
    <source>
        <dbReference type="ARBA" id="ARBA00022723"/>
    </source>
</evidence>
<dbReference type="PANTHER" id="PTHR30352:SF2">
    <property type="entry name" value="ANAEROBIC RIBONUCLEOSIDE-TRIPHOSPHATE REDUCTASE-ACTIVATING PROTEIN"/>
    <property type="match status" value="1"/>
</dbReference>
<dbReference type="Proteomes" id="UP001185015">
    <property type="component" value="Unassembled WGS sequence"/>
</dbReference>
<dbReference type="GO" id="GO:0043365">
    <property type="term" value="F:[formate-C-acetyltransferase]-activating enzyme activity"/>
    <property type="evidence" value="ECO:0007669"/>
    <property type="project" value="UniProtKB-EC"/>
</dbReference>
<dbReference type="SFLD" id="SFLDG01063">
    <property type="entry name" value="activating_enzymes__group_1"/>
    <property type="match status" value="1"/>
</dbReference>
<keyword evidence="5" id="KW-0408">Iron</keyword>
<dbReference type="GO" id="GO:0046872">
    <property type="term" value="F:metal ion binding"/>
    <property type="evidence" value="ECO:0007669"/>
    <property type="project" value="UniProtKB-KW"/>
</dbReference>
<proteinExistence type="predicted"/>
<keyword evidence="4" id="KW-0479">Metal-binding</keyword>
<dbReference type="SFLD" id="SFLDS00029">
    <property type="entry name" value="Radical_SAM"/>
    <property type="match status" value="1"/>
</dbReference>
<dbReference type="GO" id="GO:0051539">
    <property type="term" value="F:4 iron, 4 sulfur cluster binding"/>
    <property type="evidence" value="ECO:0007669"/>
    <property type="project" value="UniProtKB-KW"/>
</dbReference>
<dbReference type="GO" id="GO:0004748">
    <property type="term" value="F:ribonucleoside-diphosphate reductase activity, thioredoxin disulfide as acceptor"/>
    <property type="evidence" value="ECO:0007669"/>
    <property type="project" value="TreeGrafter"/>
</dbReference>
<keyword evidence="3" id="KW-0949">S-adenosyl-L-methionine</keyword>
<keyword evidence="7" id="KW-0560">Oxidoreductase</keyword>
<organism evidence="7 8">
    <name type="scientific">Methanococcoides alaskense</name>
    <dbReference type="NCBI Taxonomy" id="325778"/>
    <lineage>
        <taxon>Archaea</taxon>
        <taxon>Methanobacteriati</taxon>
        <taxon>Methanobacteriota</taxon>
        <taxon>Stenosarchaea group</taxon>
        <taxon>Methanomicrobia</taxon>
        <taxon>Methanosarcinales</taxon>
        <taxon>Methanosarcinaceae</taxon>
        <taxon>Methanococcoides</taxon>
    </lineage>
</organism>
<dbReference type="EMBL" id="JAVDQI010000001">
    <property type="protein sequence ID" value="MDR6221630.1"/>
    <property type="molecule type" value="Genomic_DNA"/>
</dbReference>
<dbReference type="Gene3D" id="3.20.20.70">
    <property type="entry name" value="Aldolase class I"/>
    <property type="match status" value="1"/>
</dbReference>
<dbReference type="InterPro" id="IPR012837">
    <property type="entry name" value="NrdG"/>
</dbReference>
<evidence type="ECO:0000313" key="7">
    <source>
        <dbReference type="EMBL" id="MDR6221630.1"/>
    </source>
</evidence>
<evidence type="ECO:0000256" key="5">
    <source>
        <dbReference type="ARBA" id="ARBA00023004"/>
    </source>
</evidence>
<dbReference type="SFLD" id="SFLDF00299">
    <property type="entry name" value="anaerobic_ribonucleoside-triph"/>
    <property type="match status" value="1"/>
</dbReference>
<comment type="cofactor">
    <cofactor evidence="1">
        <name>[4Fe-4S] cluster</name>
        <dbReference type="ChEBI" id="CHEBI:49883"/>
    </cofactor>
</comment>
<evidence type="ECO:0000256" key="1">
    <source>
        <dbReference type="ARBA" id="ARBA00001966"/>
    </source>
</evidence>
<keyword evidence="6" id="KW-0411">Iron-sulfur</keyword>
<accession>A0AA90Z5S1</accession>
<evidence type="ECO:0000256" key="3">
    <source>
        <dbReference type="ARBA" id="ARBA00022691"/>
    </source>
</evidence>